<feature type="domain" description="GFO/IDH/MocA-like oxidoreductase" evidence="6">
    <location>
        <begin position="140"/>
        <end position="248"/>
    </location>
</feature>
<dbReference type="Gene3D" id="3.30.450.150">
    <property type="entry name" value="Haem-degrading domain"/>
    <property type="match status" value="1"/>
</dbReference>
<evidence type="ECO:0000313" key="7">
    <source>
        <dbReference type="EMBL" id="RKT72592.1"/>
    </source>
</evidence>
<dbReference type="InterPro" id="IPR038084">
    <property type="entry name" value="PduO/GlcC-like_sf"/>
</dbReference>
<dbReference type="InterPro" id="IPR036291">
    <property type="entry name" value="NAD(P)-bd_dom_sf"/>
</dbReference>
<evidence type="ECO:0000256" key="4">
    <source>
        <dbReference type="SAM" id="MobiDB-lite"/>
    </source>
</evidence>
<evidence type="ECO:0000259" key="6">
    <source>
        <dbReference type="Pfam" id="PF22725"/>
    </source>
</evidence>
<dbReference type="InterPro" id="IPR005624">
    <property type="entry name" value="PduO/GlcC-like"/>
</dbReference>
<dbReference type="AlphaFoldDB" id="A0A495XEZ4"/>
<dbReference type="Gene3D" id="3.30.360.10">
    <property type="entry name" value="Dihydrodipicolinate Reductase, domain 2"/>
    <property type="match status" value="1"/>
</dbReference>
<evidence type="ECO:0000259" key="5">
    <source>
        <dbReference type="Pfam" id="PF01408"/>
    </source>
</evidence>
<comment type="similarity">
    <text evidence="3">Belongs to the UPF0303 family.</text>
</comment>
<keyword evidence="2" id="KW-0560">Oxidoreductase</keyword>
<protein>
    <recommendedName>
        <fullName evidence="3">UPF0303 protein DFJ66_5909</fullName>
    </recommendedName>
</protein>
<dbReference type="Proteomes" id="UP000272729">
    <property type="component" value="Unassembled WGS sequence"/>
</dbReference>
<dbReference type="SUPFAM" id="SSF143744">
    <property type="entry name" value="GlcG-like"/>
    <property type="match status" value="1"/>
</dbReference>
<dbReference type="GO" id="GO:0000166">
    <property type="term" value="F:nucleotide binding"/>
    <property type="evidence" value="ECO:0007669"/>
    <property type="project" value="InterPro"/>
</dbReference>
<dbReference type="Pfam" id="PF01408">
    <property type="entry name" value="GFO_IDH_MocA"/>
    <property type="match status" value="1"/>
</dbReference>
<comment type="caution">
    <text evidence="7">The sequence shown here is derived from an EMBL/GenBank/DDBJ whole genome shotgun (WGS) entry which is preliminary data.</text>
</comment>
<evidence type="ECO:0000256" key="2">
    <source>
        <dbReference type="ARBA" id="ARBA00023002"/>
    </source>
</evidence>
<dbReference type="InterPro" id="IPR010371">
    <property type="entry name" value="YBR137W-like"/>
</dbReference>
<sequence length="490" mass="53285">MPLRTGLLGYGIAGRVFHAPLITATPGLDLAAIVTADPTRQADARTRYPSTRVVPTVEDLFALDLDLVVVATPNRTHVPLALAAIEAGLPVVVDKPLAGSVADARRVLKAAEYRDVPLTVFQNRRWDSDFLTLRSVLPSLGEVTRFESRFERWVPDVWDNWREFGAPDEAGGLLYDLGAHLVDQALQLFGPVASVYCELDRRRPGVEVDDDVFVSLTHANGVRSHLWASAVAARPGPRLRALGTRGTFVSESLDGQEDALAAGLPFDDLSTNSHPHARHVHSGGPRRPRRVPGVLPPPGRGPDRRRPTPRGPGAGGRGPGSHRGSLHLRPNRPGGDAMSLLDTLTDQETRLKFRTFTNEDALTLGLHLLAKAREAALPVVISVRRGQQRLFHAALPGTSADNDGWIDRKSRVVDRYGWSSFRVGESFRAAGKTFEEHSLLDPREYAAHGGVFPILVENVGMVGTVGVSGLPQAEDHAFVVTHLEEFLATR</sequence>
<feature type="region of interest" description="Disordered" evidence="4">
    <location>
        <begin position="265"/>
        <end position="338"/>
    </location>
</feature>
<feature type="domain" description="Gfo/Idh/MocA-like oxidoreductase N-terminal" evidence="5">
    <location>
        <begin position="4"/>
        <end position="120"/>
    </location>
</feature>
<gene>
    <name evidence="7" type="ORF">DFJ66_5909</name>
</gene>
<dbReference type="GO" id="GO:0016491">
    <property type="term" value="F:oxidoreductase activity"/>
    <property type="evidence" value="ECO:0007669"/>
    <property type="project" value="UniProtKB-KW"/>
</dbReference>
<dbReference type="InterPro" id="IPR000683">
    <property type="entry name" value="Gfo/Idh/MocA-like_OxRdtase_N"/>
</dbReference>
<organism evidence="7 8">
    <name type="scientific">Saccharothrix variisporea</name>
    <dbReference type="NCBI Taxonomy" id="543527"/>
    <lineage>
        <taxon>Bacteria</taxon>
        <taxon>Bacillati</taxon>
        <taxon>Actinomycetota</taxon>
        <taxon>Actinomycetes</taxon>
        <taxon>Pseudonocardiales</taxon>
        <taxon>Pseudonocardiaceae</taxon>
        <taxon>Saccharothrix</taxon>
    </lineage>
</organism>
<feature type="compositionally biased region" description="Gly residues" evidence="4">
    <location>
        <begin position="312"/>
        <end position="321"/>
    </location>
</feature>
<dbReference type="NCBIfam" id="NF002696">
    <property type="entry name" value="PRK02487.1-5"/>
    <property type="match status" value="1"/>
</dbReference>
<dbReference type="SUPFAM" id="SSF51735">
    <property type="entry name" value="NAD(P)-binding Rossmann-fold domains"/>
    <property type="match status" value="1"/>
</dbReference>
<dbReference type="PANTHER" id="PTHR43708:SF5">
    <property type="entry name" value="CONSERVED EXPRESSED OXIDOREDUCTASE (EUROFUNG)-RELATED"/>
    <property type="match status" value="1"/>
</dbReference>
<proteinExistence type="inferred from homology"/>
<dbReference type="HAMAP" id="MF_00761">
    <property type="entry name" value="UPF0303"/>
    <property type="match status" value="1"/>
</dbReference>
<comment type="similarity">
    <text evidence="1">Belongs to the Gfo/Idh/MocA family.</text>
</comment>
<dbReference type="SUPFAM" id="SSF55347">
    <property type="entry name" value="Glyceraldehyde-3-phosphate dehydrogenase-like, C-terminal domain"/>
    <property type="match status" value="1"/>
</dbReference>
<feature type="compositionally biased region" description="Basic residues" evidence="4">
    <location>
        <begin position="275"/>
        <end position="290"/>
    </location>
</feature>
<reference evidence="7 8" key="1">
    <citation type="submission" date="2018-10" db="EMBL/GenBank/DDBJ databases">
        <title>Sequencing the genomes of 1000 actinobacteria strains.</title>
        <authorList>
            <person name="Klenk H.-P."/>
        </authorList>
    </citation>
    <scope>NUCLEOTIDE SEQUENCE [LARGE SCALE GENOMIC DNA]</scope>
    <source>
        <strain evidence="7 8">DSM 43911</strain>
    </source>
</reference>
<evidence type="ECO:0000256" key="1">
    <source>
        <dbReference type="ARBA" id="ARBA00010928"/>
    </source>
</evidence>
<accession>A0A495XEZ4</accession>
<dbReference type="Gene3D" id="3.40.50.720">
    <property type="entry name" value="NAD(P)-binding Rossmann-like Domain"/>
    <property type="match status" value="1"/>
</dbReference>
<dbReference type="Pfam" id="PF22725">
    <property type="entry name" value="GFO_IDH_MocA_C3"/>
    <property type="match status" value="1"/>
</dbReference>
<dbReference type="Pfam" id="PF03928">
    <property type="entry name" value="HbpS-like"/>
    <property type="match status" value="1"/>
</dbReference>
<evidence type="ECO:0000256" key="3">
    <source>
        <dbReference type="HAMAP-Rule" id="MF_00761"/>
    </source>
</evidence>
<evidence type="ECO:0000313" key="8">
    <source>
        <dbReference type="Proteomes" id="UP000272729"/>
    </source>
</evidence>
<dbReference type="EMBL" id="RBXR01000001">
    <property type="protein sequence ID" value="RKT72592.1"/>
    <property type="molecule type" value="Genomic_DNA"/>
</dbReference>
<dbReference type="PANTHER" id="PTHR43708">
    <property type="entry name" value="CONSERVED EXPRESSED OXIDOREDUCTASE (EUROFUNG)"/>
    <property type="match status" value="1"/>
</dbReference>
<dbReference type="InterPro" id="IPR055170">
    <property type="entry name" value="GFO_IDH_MocA-like_dom"/>
</dbReference>
<dbReference type="InterPro" id="IPR051317">
    <property type="entry name" value="Gfo/Idh/MocA_oxidoreduct"/>
</dbReference>
<name>A0A495XEZ4_9PSEU</name>
<keyword evidence="8" id="KW-1185">Reference proteome</keyword>